<accession>A0AA43TYD5</accession>
<evidence type="ECO:0000313" key="4">
    <source>
        <dbReference type="EMBL" id="MDI1492389.1"/>
    </source>
</evidence>
<dbReference type="EMBL" id="JAPUFD010000018">
    <property type="protein sequence ID" value="MDI1492389.1"/>
    <property type="molecule type" value="Genomic_DNA"/>
</dbReference>
<evidence type="ECO:0000256" key="1">
    <source>
        <dbReference type="ARBA" id="ARBA00008056"/>
    </source>
</evidence>
<proteinExistence type="inferred from homology"/>
<keyword evidence="2" id="KW-0560">Oxidoreductase</keyword>
<dbReference type="GO" id="GO:0044283">
    <property type="term" value="P:small molecule biosynthetic process"/>
    <property type="evidence" value="ECO:0007669"/>
    <property type="project" value="UniProtKB-ARBA"/>
</dbReference>
<dbReference type="Pfam" id="PF14226">
    <property type="entry name" value="DIOX_N"/>
    <property type="match status" value="1"/>
</dbReference>
<dbReference type="Gene3D" id="2.60.120.330">
    <property type="entry name" value="B-lactam Antibiotic, Isopenicillin N Synthase, Chain"/>
    <property type="match status" value="1"/>
</dbReference>
<evidence type="ECO:0000313" key="5">
    <source>
        <dbReference type="Proteomes" id="UP001161017"/>
    </source>
</evidence>
<dbReference type="InterPro" id="IPR050231">
    <property type="entry name" value="Iron_ascorbate_oxido_reductase"/>
</dbReference>
<dbReference type="PANTHER" id="PTHR47990">
    <property type="entry name" value="2-OXOGLUTARATE (2OG) AND FE(II)-DEPENDENT OXYGENASE SUPERFAMILY PROTEIN-RELATED"/>
    <property type="match status" value="1"/>
</dbReference>
<organism evidence="4 5">
    <name type="scientific">Ramalina farinacea</name>
    <dbReference type="NCBI Taxonomy" id="258253"/>
    <lineage>
        <taxon>Eukaryota</taxon>
        <taxon>Fungi</taxon>
        <taxon>Dikarya</taxon>
        <taxon>Ascomycota</taxon>
        <taxon>Pezizomycotina</taxon>
        <taxon>Lecanoromycetes</taxon>
        <taxon>OSLEUM clade</taxon>
        <taxon>Lecanoromycetidae</taxon>
        <taxon>Lecanorales</taxon>
        <taxon>Lecanorineae</taxon>
        <taxon>Ramalinaceae</taxon>
        <taxon>Ramalina</taxon>
    </lineage>
</organism>
<dbReference type="InterPro" id="IPR005123">
    <property type="entry name" value="Oxoglu/Fe-dep_dioxygenase_dom"/>
</dbReference>
<dbReference type="InterPro" id="IPR026992">
    <property type="entry name" value="DIOX_N"/>
</dbReference>
<protein>
    <recommendedName>
        <fullName evidence="3">Fe2OG dioxygenase domain-containing protein</fullName>
    </recommendedName>
</protein>
<evidence type="ECO:0000259" key="3">
    <source>
        <dbReference type="PROSITE" id="PS51471"/>
    </source>
</evidence>
<dbReference type="Pfam" id="PF03171">
    <property type="entry name" value="2OG-FeII_Oxy"/>
    <property type="match status" value="1"/>
</dbReference>
<dbReference type="SUPFAM" id="SSF51197">
    <property type="entry name" value="Clavaminate synthase-like"/>
    <property type="match status" value="1"/>
</dbReference>
<comment type="similarity">
    <text evidence="1 2">Belongs to the iron/ascorbate-dependent oxidoreductase family.</text>
</comment>
<reference evidence="4" key="1">
    <citation type="journal article" date="2023" name="Genome Biol. Evol.">
        <title>First Whole Genome Sequence and Flow Cytometry Genome Size Data for the Lichen-Forming Fungus Ramalina farinacea (Ascomycota).</title>
        <authorList>
            <person name="Llewellyn T."/>
            <person name="Mian S."/>
            <person name="Hill R."/>
            <person name="Leitch I.J."/>
            <person name="Gaya E."/>
        </authorList>
    </citation>
    <scope>NUCLEOTIDE SEQUENCE</scope>
    <source>
        <strain evidence="4">LIQ254RAFAR</strain>
    </source>
</reference>
<dbReference type="PROSITE" id="PS51471">
    <property type="entry name" value="FE2OG_OXY"/>
    <property type="match status" value="1"/>
</dbReference>
<gene>
    <name evidence="4" type="ORF">OHK93_003603</name>
</gene>
<dbReference type="GO" id="GO:0016491">
    <property type="term" value="F:oxidoreductase activity"/>
    <property type="evidence" value="ECO:0007669"/>
    <property type="project" value="UniProtKB-KW"/>
</dbReference>
<comment type="caution">
    <text evidence="4">The sequence shown here is derived from an EMBL/GenBank/DDBJ whole genome shotgun (WGS) entry which is preliminary data.</text>
</comment>
<feature type="domain" description="Fe2OG dioxygenase" evidence="3">
    <location>
        <begin position="184"/>
        <end position="294"/>
    </location>
</feature>
<name>A0AA43TYD5_9LECA</name>
<sequence length="353" mass="38599">MGSNFNNVPPFPSDVPTIDLRCLSYNKLLAEDVAESEQLFKSCKENGFFLLNLQGSNEGDEMLELAKFAFQLSEDLSMKSDKEELEKYAWKPPGSIFGYKGLGKTKTEDGKPDNAEFYAMAQDDMIGNVAPSAHPPIIEQARPKIKEYCTRAHSILMHLMSHLDKHLGLEAGTLASLNPIDQPSGTSLRMLHAPPLPAGSAARGSVFGHTDFGSMTLLFNIVGGLQVLVPPDAEPIDANYRYVKPQPGCAIINLGDAMIPWSGGLLKSNMHRVVVPPGEQKTIDRYSLAYPMRPAANASMRRLAKVGANEGAETEMNGEKDICAKDWEKLRVARLVGGNLKRVAVMEVKEVEA</sequence>
<keyword evidence="2" id="KW-0408">Iron</keyword>
<evidence type="ECO:0000256" key="2">
    <source>
        <dbReference type="RuleBase" id="RU003682"/>
    </source>
</evidence>
<keyword evidence="5" id="KW-1185">Reference proteome</keyword>
<dbReference type="InterPro" id="IPR044861">
    <property type="entry name" value="IPNS-like_FE2OG_OXY"/>
</dbReference>
<dbReference type="AlphaFoldDB" id="A0AA43TYD5"/>
<keyword evidence="2" id="KW-0479">Metal-binding</keyword>
<dbReference type="InterPro" id="IPR027443">
    <property type="entry name" value="IPNS-like_sf"/>
</dbReference>
<dbReference type="Proteomes" id="UP001161017">
    <property type="component" value="Unassembled WGS sequence"/>
</dbReference>
<dbReference type="GO" id="GO:0046872">
    <property type="term" value="F:metal ion binding"/>
    <property type="evidence" value="ECO:0007669"/>
    <property type="project" value="UniProtKB-KW"/>
</dbReference>